<evidence type="ECO:0000313" key="1">
    <source>
        <dbReference type="EMBL" id="GAA0154988.1"/>
    </source>
</evidence>
<dbReference type="AlphaFoldDB" id="A0AAV3PUM0"/>
<organism evidence="1 2">
    <name type="scientific">Lithospermum erythrorhizon</name>
    <name type="common">Purple gromwell</name>
    <name type="synonym">Lithospermum officinale var. erythrorhizon</name>
    <dbReference type="NCBI Taxonomy" id="34254"/>
    <lineage>
        <taxon>Eukaryota</taxon>
        <taxon>Viridiplantae</taxon>
        <taxon>Streptophyta</taxon>
        <taxon>Embryophyta</taxon>
        <taxon>Tracheophyta</taxon>
        <taxon>Spermatophyta</taxon>
        <taxon>Magnoliopsida</taxon>
        <taxon>eudicotyledons</taxon>
        <taxon>Gunneridae</taxon>
        <taxon>Pentapetalae</taxon>
        <taxon>asterids</taxon>
        <taxon>lamiids</taxon>
        <taxon>Boraginales</taxon>
        <taxon>Boraginaceae</taxon>
        <taxon>Boraginoideae</taxon>
        <taxon>Lithospermeae</taxon>
        <taxon>Lithospermum</taxon>
    </lineage>
</organism>
<dbReference type="EMBL" id="BAABME010002518">
    <property type="protein sequence ID" value="GAA0154988.1"/>
    <property type="molecule type" value="Genomic_DNA"/>
</dbReference>
<comment type="caution">
    <text evidence="1">The sequence shown here is derived from an EMBL/GenBank/DDBJ whole genome shotgun (WGS) entry which is preliminary data.</text>
</comment>
<keyword evidence="2" id="KW-1185">Reference proteome</keyword>
<reference evidence="1 2" key="1">
    <citation type="submission" date="2024-01" db="EMBL/GenBank/DDBJ databases">
        <title>The complete chloroplast genome sequence of Lithospermum erythrorhizon: insights into the phylogenetic relationship among Boraginaceae species and the maternal lineages of purple gromwells.</title>
        <authorList>
            <person name="Okada T."/>
            <person name="Watanabe K."/>
        </authorList>
    </citation>
    <scope>NUCLEOTIDE SEQUENCE [LARGE SCALE GENOMIC DNA]</scope>
</reference>
<name>A0AAV3PUM0_LITER</name>
<proteinExistence type="predicted"/>
<sequence>MFLEYGDTRSHSYGPSIVQQTIPRADPNTAMLQEILAAQKRELNEFKQTVLASLPGRANRVVPQVVMPFTARLNVLPIPTRFILP</sequence>
<dbReference type="Proteomes" id="UP001454036">
    <property type="component" value="Unassembled WGS sequence"/>
</dbReference>
<accession>A0AAV3PUM0</accession>
<evidence type="ECO:0000313" key="2">
    <source>
        <dbReference type="Proteomes" id="UP001454036"/>
    </source>
</evidence>
<gene>
    <name evidence="1" type="ORF">LIER_12820</name>
</gene>
<protein>
    <submittedName>
        <fullName evidence="1">Uncharacterized protein</fullName>
    </submittedName>
</protein>